<dbReference type="RefSeq" id="WP_379952306.1">
    <property type="nucleotide sequence ID" value="NZ_JBHMAF010000196.1"/>
</dbReference>
<comment type="similarity">
    <text evidence="2">Belongs to the DoxX family.</text>
</comment>
<evidence type="ECO:0000313" key="8">
    <source>
        <dbReference type="EMBL" id="MFB9761808.1"/>
    </source>
</evidence>
<dbReference type="EMBL" id="JBHMAF010000196">
    <property type="protein sequence ID" value="MFB9761808.1"/>
    <property type="molecule type" value="Genomic_DNA"/>
</dbReference>
<keyword evidence="6 7" id="KW-0472">Membrane</keyword>
<dbReference type="Proteomes" id="UP001589609">
    <property type="component" value="Unassembled WGS sequence"/>
</dbReference>
<dbReference type="InterPro" id="IPR051907">
    <property type="entry name" value="DoxX-like_oxidoreductase"/>
</dbReference>
<reference evidence="8 9" key="1">
    <citation type="submission" date="2024-09" db="EMBL/GenBank/DDBJ databases">
        <authorList>
            <person name="Sun Q."/>
            <person name="Mori K."/>
        </authorList>
    </citation>
    <scope>NUCLEOTIDE SEQUENCE [LARGE SCALE GENOMIC DNA]</scope>
    <source>
        <strain evidence="8 9">JCM 11201</strain>
    </source>
</reference>
<evidence type="ECO:0000313" key="9">
    <source>
        <dbReference type="Proteomes" id="UP001589609"/>
    </source>
</evidence>
<name>A0ABV5WMA8_9BACI</name>
<evidence type="ECO:0000256" key="2">
    <source>
        <dbReference type="ARBA" id="ARBA00006679"/>
    </source>
</evidence>
<feature type="transmembrane region" description="Helical" evidence="7">
    <location>
        <begin position="50"/>
        <end position="69"/>
    </location>
</feature>
<evidence type="ECO:0000256" key="3">
    <source>
        <dbReference type="ARBA" id="ARBA00022475"/>
    </source>
</evidence>
<evidence type="ECO:0000256" key="5">
    <source>
        <dbReference type="ARBA" id="ARBA00022989"/>
    </source>
</evidence>
<dbReference type="PANTHER" id="PTHR33452">
    <property type="entry name" value="OXIDOREDUCTASE CATD-RELATED"/>
    <property type="match status" value="1"/>
</dbReference>
<keyword evidence="4 7" id="KW-0812">Transmembrane</keyword>
<dbReference type="InterPro" id="IPR032808">
    <property type="entry name" value="DoxX"/>
</dbReference>
<organism evidence="8 9">
    <name type="scientific">Ectobacillus funiculus</name>
    <dbReference type="NCBI Taxonomy" id="137993"/>
    <lineage>
        <taxon>Bacteria</taxon>
        <taxon>Bacillati</taxon>
        <taxon>Bacillota</taxon>
        <taxon>Bacilli</taxon>
        <taxon>Bacillales</taxon>
        <taxon>Bacillaceae</taxon>
        <taxon>Ectobacillus</taxon>
    </lineage>
</organism>
<keyword evidence="5 7" id="KW-1133">Transmembrane helix</keyword>
<evidence type="ECO:0000256" key="1">
    <source>
        <dbReference type="ARBA" id="ARBA00004651"/>
    </source>
</evidence>
<protein>
    <submittedName>
        <fullName evidence="8">DoxX family protein</fullName>
    </submittedName>
</protein>
<feature type="transmembrane region" description="Helical" evidence="7">
    <location>
        <begin position="76"/>
        <end position="95"/>
    </location>
</feature>
<gene>
    <name evidence="8" type="ORF">ACFFMS_26620</name>
</gene>
<comment type="subcellular location">
    <subcellularLocation>
        <location evidence="1">Cell membrane</location>
        <topology evidence="1">Multi-pass membrane protein</topology>
    </subcellularLocation>
</comment>
<proteinExistence type="inferred from homology"/>
<evidence type="ECO:0000256" key="4">
    <source>
        <dbReference type="ARBA" id="ARBA00022692"/>
    </source>
</evidence>
<evidence type="ECO:0000256" key="7">
    <source>
        <dbReference type="SAM" id="Phobius"/>
    </source>
</evidence>
<dbReference type="PANTHER" id="PTHR33452:SF10">
    <property type="entry name" value="OXIDOREDUCTASE MHQP-RELATED"/>
    <property type="match status" value="1"/>
</dbReference>
<keyword evidence="9" id="KW-1185">Reference proteome</keyword>
<comment type="caution">
    <text evidence="8">The sequence shown here is derived from an EMBL/GenBank/DDBJ whole genome shotgun (WGS) entry which is preliminary data.</text>
</comment>
<feature type="transmembrane region" description="Helical" evidence="7">
    <location>
        <begin position="107"/>
        <end position="129"/>
    </location>
</feature>
<dbReference type="Pfam" id="PF07681">
    <property type="entry name" value="DoxX"/>
    <property type="match status" value="1"/>
</dbReference>
<keyword evidence="3" id="KW-1003">Cell membrane</keyword>
<accession>A0ABV5WMA8</accession>
<sequence>MANLGLLIIRLVVGITFIGHGCQKLFGWFGGAGVSNTGEWLESIGIKPGGKIWAVLAGSFELVGGILFAAGEFTSLGAILIIIIMIDAIVTVHGRNGYWLTNNGFEYNMVLIAVTAGVALVGPGDYVLIYRP</sequence>
<feature type="transmembrane region" description="Helical" evidence="7">
    <location>
        <begin position="7"/>
        <end position="30"/>
    </location>
</feature>
<evidence type="ECO:0000256" key="6">
    <source>
        <dbReference type="ARBA" id="ARBA00023136"/>
    </source>
</evidence>